<dbReference type="AlphaFoldDB" id="A0A024U5R4"/>
<accession>A0A024U5R4</accession>
<protein>
    <submittedName>
        <fullName evidence="1">Uncharacterized protein</fullName>
    </submittedName>
</protein>
<dbReference type="RefSeq" id="XP_008869911.1">
    <property type="nucleotide sequence ID" value="XM_008871689.1"/>
</dbReference>
<organism evidence="1">
    <name type="scientific">Aphanomyces invadans</name>
    <dbReference type="NCBI Taxonomy" id="157072"/>
    <lineage>
        <taxon>Eukaryota</taxon>
        <taxon>Sar</taxon>
        <taxon>Stramenopiles</taxon>
        <taxon>Oomycota</taxon>
        <taxon>Saprolegniomycetes</taxon>
        <taxon>Saprolegniales</taxon>
        <taxon>Verrucalvaceae</taxon>
        <taxon>Aphanomyces</taxon>
    </lineage>
</organism>
<proteinExistence type="predicted"/>
<sequence length="174" mass="18749">MDTSWLGLLSSVPDDNPNCIVTDDMLYLDGGDLALPNNADDLLSIFDMDVQPVVASWTATIDTPIPATQPIQSGTEIDLSPDELEFFKSLDMPLLAPIVQILSQRGPAKRLCMVDNCTRHARTKGMCSHHRATHAPANTSRRLSIGGRCTASGCTRGAIADGVCRKHGGVYRSL</sequence>
<name>A0A024U5R4_9STRA</name>
<gene>
    <name evidence="1" type="ORF">H310_06571</name>
</gene>
<dbReference type="VEuPathDB" id="FungiDB:H310_06571"/>
<reference evidence="1" key="1">
    <citation type="submission" date="2013-12" db="EMBL/GenBank/DDBJ databases">
        <title>The Genome Sequence of Aphanomyces invadans NJM9701.</title>
        <authorList>
            <consortium name="The Broad Institute Genomics Platform"/>
            <person name="Russ C."/>
            <person name="Tyler B."/>
            <person name="van West P."/>
            <person name="Dieguez-Uribeondo J."/>
            <person name="Young S.K."/>
            <person name="Zeng Q."/>
            <person name="Gargeya S."/>
            <person name="Fitzgerald M."/>
            <person name="Abouelleil A."/>
            <person name="Alvarado L."/>
            <person name="Chapman S.B."/>
            <person name="Gainer-Dewar J."/>
            <person name="Goldberg J."/>
            <person name="Griggs A."/>
            <person name="Gujja S."/>
            <person name="Hansen M."/>
            <person name="Howarth C."/>
            <person name="Imamovic A."/>
            <person name="Ireland A."/>
            <person name="Larimer J."/>
            <person name="McCowan C."/>
            <person name="Murphy C."/>
            <person name="Pearson M."/>
            <person name="Poon T.W."/>
            <person name="Priest M."/>
            <person name="Roberts A."/>
            <person name="Saif S."/>
            <person name="Shea T."/>
            <person name="Sykes S."/>
            <person name="Wortman J."/>
            <person name="Nusbaum C."/>
            <person name="Birren B."/>
        </authorList>
    </citation>
    <scope>NUCLEOTIDE SEQUENCE [LARGE SCALE GENOMIC DNA]</scope>
    <source>
        <strain evidence="1">NJM9701</strain>
    </source>
</reference>
<dbReference type="OrthoDB" id="30179at2759"/>
<dbReference type="EMBL" id="KI913963">
    <property type="protein sequence ID" value="ETW00913.1"/>
    <property type="molecule type" value="Genomic_DNA"/>
</dbReference>
<evidence type="ECO:0000313" key="1">
    <source>
        <dbReference type="EMBL" id="ETW00913.1"/>
    </source>
</evidence>
<dbReference type="GeneID" id="20083621"/>